<evidence type="ECO:0000256" key="8">
    <source>
        <dbReference type="ARBA" id="ARBA00022967"/>
    </source>
</evidence>
<keyword evidence="6 14" id="KW-0375">Hydrogen ion transport</keyword>
<feature type="domain" description="ATPase F1/V1/A1 complex alpha/beta subunit N-terminal" evidence="17">
    <location>
        <begin position="27"/>
        <end position="92"/>
    </location>
</feature>
<dbReference type="Proteomes" id="UP000248079">
    <property type="component" value="Unassembled WGS sequence"/>
</dbReference>
<dbReference type="GO" id="GO:0005524">
    <property type="term" value="F:ATP binding"/>
    <property type="evidence" value="ECO:0007669"/>
    <property type="project" value="UniProtKB-UniRule"/>
</dbReference>
<reference evidence="18 19" key="1">
    <citation type="submission" date="2018-05" db="EMBL/GenBank/DDBJ databases">
        <title>Marinifilum breve JC075T sp. nov., a marine bacterium isolated from Yongle Blue Hole in the South China Sea.</title>
        <authorList>
            <person name="Fu T."/>
        </authorList>
    </citation>
    <scope>NUCLEOTIDE SEQUENCE [LARGE SCALE GENOMIC DNA]</scope>
    <source>
        <strain evidence="18 19">JC075</strain>
    </source>
</reference>
<evidence type="ECO:0000256" key="14">
    <source>
        <dbReference type="HAMAP-Rule" id="MF_01346"/>
    </source>
</evidence>
<dbReference type="Gene3D" id="3.40.50.300">
    <property type="entry name" value="P-loop containing nucleotide triphosphate hydrolases"/>
    <property type="match status" value="1"/>
</dbReference>
<comment type="subunit">
    <text evidence="13">F-type ATPases have 2 components, CF(1) - the catalytic core - and CF(0) - the membrane proton channel. CF(1) has five subunits: alpha(3), beta(3), gamma(1), delta(1), epsilon(1). CF(0) has four main subunits: a(1), b(1), b'(1) and c(9-12).</text>
</comment>
<dbReference type="GO" id="GO:0005886">
    <property type="term" value="C:plasma membrane"/>
    <property type="evidence" value="ECO:0007669"/>
    <property type="project" value="UniProtKB-SubCell"/>
</dbReference>
<dbReference type="HAMAP" id="MF_01346">
    <property type="entry name" value="ATP_synth_alpha_bact"/>
    <property type="match status" value="1"/>
</dbReference>
<dbReference type="AlphaFoldDB" id="A0A2V4A6K3"/>
<keyword evidence="7 14" id="KW-0067">ATP-binding</keyword>
<dbReference type="SUPFAM" id="SSF52540">
    <property type="entry name" value="P-loop containing nucleoside triphosphate hydrolases"/>
    <property type="match status" value="1"/>
</dbReference>
<dbReference type="PROSITE" id="PS00152">
    <property type="entry name" value="ATPASE_ALPHA_BETA"/>
    <property type="match status" value="1"/>
</dbReference>
<dbReference type="PANTHER" id="PTHR48082">
    <property type="entry name" value="ATP SYNTHASE SUBUNIT ALPHA, MITOCHONDRIAL"/>
    <property type="match status" value="1"/>
</dbReference>
<dbReference type="InterPro" id="IPR033732">
    <property type="entry name" value="ATP_synth_F1_a_nt-bd_dom"/>
</dbReference>
<keyword evidence="14" id="KW-1003">Cell membrane</keyword>
<gene>
    <name evidence="14" type="primary">atpA</name>
    <name evidence="18" type="ORF">DF185_18575</name>
</gene>
<keyword evidence="12 14" id="KW-0066">ATP synthesis</keyword>
<dbReference type="FunFam" id="2.40.30.20:FF:000001">
    <property type="entry name" value="ATP synthase subunit alpha"/>
    <property type="match status" value="1"/>
</dbReference>
<feature type="domain" description="ATPase F1/V1/A1 complex alpha/beta subunit nucleotide-binding" evidence="15">
    <location>
        <begin position="151"/>
        <end position="397"/>
    </location>
</feature>
<dbReference type="SUPFAM" id="SSF50615">
    <property type="entry name" value="N-terminal domain of alpha and beta subunits of F1 ATP synthase"/>
    <property type="match status" value="1"/>
</dbReference>
<accession>A0A2V4A6K3</accession>
<dbReference type="InterPro" id="IPR023366">
    <property type="entry name" value="ATP_synth_asu-like_sf"/>
</dbReference>
<evidence type="ECO:0000256" key="12">
    <source>
        <dbReference type="ARBA" id="ARBA00023310"/>
    </source>
</evidence>
<evidence type="ECO:0000256" key="2">
    <source>
        <dbReference type="ARBA" id="ARBA00004170"/>
    </source>
</evidence>
<dbReference type="NCBIfam" id="NF009884">
    <property type="entry name" value="PRK13343.1"/>
    <property type="match status" value="1"/>
</dbReference>
<sequence>MASIKPAEVSEILKQQLEGLKTEAELEEVGTVLQVGDGIARIYGLSNVESNELIEFQNGVLGIVLNLEEDNIGAVLLGESQGIKEGDVVKRTKRIASINVGEGMLGRVINTIGEPIDGKGEITGTTYEMPLERKAPGVIYRQPVNEPLQTGLKAIDAMIPIGRGQRELIIGDRQTGKTAIAIDTIINQKEFYDKGEPVYCIYVAVGQKGSTVANIARTLEENGAMAYTTIVSATASDPAALQFYAPFAGASIGEFFRDTGRPALIIYDDLSKQAVSYREVSLLLRRPPGREAYPGDVFYLHSRLLERAAKVINSDEIARQMNDLPESLKNAKDENGESIIKGGGSLTALPIIETQAGDVSAYIPTNVISITDGQIFLESDLFNAGIRPAINVGISVSRVGGNAQIKSMKKVAGTLKLDQAQYRELEAFAKFGSDMDAATLSVLDKGAKNVEILKQGQYSPVTVDKQVAILYCGTQGLLRNVPTDKVKEFEHDFLQFMELKHKDVLAELGTGKYTKEAQDTMRKVAEEVAAKYK</sequence>
<evidence type="ECO:0000256" key="5">
    <source>
        <dbReference type="ARBA" id="ARBA00022741"/>
    </source>
</evidence>
<feature type="domain" description="ATP synthase alpha subunit C-terminal" evidence="16">
    <location>
        <begin position="404"/>
        <end position="527"/>
    </location>
</feature>
<organism evidence="18 19">
    <name type="scientific">Marinifilum breve</name>
    <dbReference type="NCBI Taxonomy" id="2184082"/>
    <lineage>
        <taxon>Bacteria</taxon>
        <taxon>Pseudomonadati</taxon>
        <taxon>Bacteroidota</taxon>
        <taxon>Bacteroidia</taxon>
        <taxon>Marinilabiliales</taxon>
        <taxon>Marinifilaceae</taxon>
    </lineage>
</organism>
<evidence type="ECO:0000256" key="1">
    <source>
        <dbReference type="ARBA" id="ARBA00003784"/>
    </source>
</evidence>
<feature type="binding site" evidence="14">
    <location>
        <begin position="171"/>
        <end position="178"/>
    </location>
    <ligand>
        <name>ATP</name>
        <dbReference type="ChEBI" id="CHEBI:30616"/>
    </ligand>
</feature>
<dbReference type="InterPro" id="IPR038376">
    <property type="entry name" value="ATP_synth_asu_C_sf"/>
</dbReference>
<keyword evidence="9 14" id="KW-0406">Ion transport</keyword>
<dbReference type="CDD" id="cd18113">
    <property type="entry name" value="ATP-synt_F1_alpha_C"/>
    <property type="match status" value="1"/>
</dbReference>
<keyword evidence="11 14" id="KW-0139">CF(1)</keyword>
<dbReference type="Pfam" id="PF00306">
    <property type="entry name" value="ATP-synt_ab_C"/>
    <property type="match status" value="1"/>
</dbReference>
<dbReference type="InterPro" id="IPR036121">
    <property type="entry name" value="ATPase_F1/V1/A1_a/bsu_N_sf"/>
</dbReference>
<comment type="similarity">
    <text evidence="3 14">Belongs to the ATPase alpha/beta chains family.</text>
</comment>
<evidence type="ECO:0000256" key="3">
    <source>
        <dbReference type="ARBA" id="ARBA00008936"/>
    </source>
</evidence>
<feature type="site" description="Required for activity" evidence="14">
    <location>
        <position position="395"/>
    </location>
</feature>
<evidence type="ECO:0000256" key="6">
    <source>
        <dbReference type="ARBA" id="ARBA00022781"/>
    </source>
</evidence>
<dbReference type="NCBIfam" id="TIGR00962">
    <property type="entry name" value="atpA"/>
    <property type="match status" value="1"/>
</dbReference>
<dbReference type="SUPFAM" id="SSF47917">
    <property type="entry name" value="C-terminal domain of alpha and beta subunits of F1 ATP synthase"/>
    <property type="match status" value="1"/>
</dbReference>
<dbReference type="PANTHER" id="PTHR48082:SF2">
    <property type="entry name" value="ATP SYNTHASE SUBUNIT ALPHA, MITOCHONDRIAL"/>
    <property type="match status" value="1"/>
</dbReference>
<evidence type="ECO:0000259" key="15">
    <source>
        <dbReference type="Pfam" id="PF00006"/>
    </source>
</evidence>
<keyword evidence="19" id="KW-1185">Reference proteome</keyword>
<evidence type="ECO:0000256" key="11">
    <source>
        <dbReference type="ARBA" id="ARBA00023196"/>
    </source>
</evidence>
<evidence type="ECO:0000313" key="18">
    <source>
        <dbReference type="EMBL" id="PXX97030.1"/>
    </source>
</evidence>
<dbReference type="Gene3D" id="2.40.30.20">
    <property type="match status" value="1"/>
</dbReference>
<dbReference type="PIRSF" id="PIRSF039088">
    <property type="entry name" value="F_ATPase_subunit_alpha"/>
    <property type="match status" value="1"/>
</dbReference>
<dbReference type="InterPro" id="IPR000194">
    <property type="entry name" value="ATPase_F1/V1/A1_a/bsu_nucl-bd"/>
</dbReference>
<dbReference type="EC" id="7.1.2.2" evidence="14"/>
<dbReference type="InterPro" id="IPR027417">
    <property type="entry name" value="P-loop_NTPase"/>
</dbReference>
<dbReference type="InterPro" id="IPR000793">
    <property type="entry name" value="ATP_synth_asu_C"/>
</dbReference>
<evidence type="ECO:0000256" key="9">
    <source>
        <dbReference type="ARBA" id="ARBA00023065"/>
    </source>
</evidence>
<keyword evidence="8 14" id="KW-1278">Translocase</keyword>
<comment type="catalytic activity">
    <reaction evidence="14">
        <text>ATP + H2O + 4 H(+)(in) = ADP + phosphate + 5 H(+)(out)</text>
        <dbReference type="Rhea" id="RHEA:57720"/>
        <dbReference type="ChEBI" id="CHEBI:15377"/>
        <dbReference type="ChEBI" id="CHEBI:15378"/>
        <dbReference type="ChEBI" id="CHEBI:30616"/>
        <dbReference type="ChEBI" id="CHEBI:43474"/>
        <dbReference type="ChEBI" id="CHEBI:456216"/>
        <dbReference type="EC" id="7.1.2.2"/>
    </reaction>
</comment>
<evidence type="ECO:0000313" key="19">
    <source>
        <dbReference type="Proteomes" id="UP000248079"/>
    </source>
</evidence>
<dbReference type="Pfam" id="PF00006">
    <property type="entry name" value="ATP-synt_ab"/>
    <property type="match status" value="1"/>
</dbReference>
<dbReference type="GO" id="GO:0046933">
    <property type="term" value="F:proton-transporting ATP synthase activity, rotational mechanism"/>
    <property type="evidence" value="ECO:0007669"/>
    <property type="project" value="UniProtKB-UniRule"/>
</dbReference>
<dbReference type="Pfam" id="PF02874">
    <property type="entry name" value="ATP-synt_ab_N"/>
    <property type="match status" value="1"/>
</dbReference>
<comment type="function">
    <text evidence="1 14">Produces ATP from ADP in the presence of a proton gradient across the membrane. The alpha chain is a regulatory subunit.</text>
</comment>
<dbReference type="FunFam" id="1.20.150.20:FF:000001">
    <property type="entry name" value="ATP synthase subunit alpha"/>
    <property type="match status" value="1"/>
</dbReference>
<evidence type="ECO:0000256" key="4">
    <source>
        <dbReference type="ARBA" id="ARBA00022448"/>
    </source>
</evidence>
<dbReference type="EMBL" id="QFLI01000010">
    <property type="protein sequence ID" value="PXX97030.1"/>
    <property type="molecule type" value="Genomic_DNA"/>
</dbReference>
<dbReference type="InterPro" id="IPR020003">
    <property type="entry name" value="ATPase_a/bsu_AS"/>
</dbReference>
<dbReference type="InterPro" id="IPR004100">
    <property type="entry name" value="ATPase_F1/V1/A1_a/bsu_N"/>
</dbReference>
<keyword evidence="5 14" id="KW-0547">Nucleotide-binding</keyword>
<evidence type="ECO:0000259" key="17">
    <source>
        <dbReference type="Pfam" id="PF02874"/>
    </source>
</evidence>
<keyword evidence="10 14" id="KW-0472">Membrane</keyword>
<dbReference type="InterPro" id="IPR005294">
    <property type="entry name" value="ATP_synth_F1_asu"/>
</dbReference>
<dbReference type="CDD" id="cd01132">
    <property type="entry name" value="F1-ATPase_alpha_CD"/>
    <property type="match status" value="1"/>
</dbReference>
<proteinExistence type="inferred from homology"/>
<evidence type="ECO:0000256" key="7">
    <source>
        <dbReference type="ARBA" id="ARBA00022840"/>
    </source>
</evidence>
<comment type="subcellular location">
    <subcellularLocation>
        <location evidence="14">Cell membrane</location>
        <topology evidence="14">Peripheral membrane protein</topology>
    </subcellularLocation>
    <subcellularLocation>
        <location evidence="2">Membrane</location>
        <topology evidence="2">Peripheral membrane protein</topology>
    </subcellularLocation>
</comment>
<dbReference type="CDD" id="cd18116">
    <property type="entry name" value="ATP-synt_F1_alpha_N"/>
    <property type="match status" value="1"/>
</dbReference>
<evidence type="ECO:0000259" key="16">
    <source>
        <dbReference type="Pfam" id="PF00306"/>
    </source>
</evidence>
<name>A0A2V4A6K3_9BACT</name>
<dbReference type="RefSeq" id="WP_110362432.1">
    <property type="nucleotide sequence ID" value="NZ_QFLI01000010.1"/>
</dbReference>
<dbReference type="FunFam" id="3.40.50.300:FF:000002">
    <property type="entry name" value="ATP synthase subunit alpha"/>
    <property type="match status" value="1"/>
</dbReference>
<dbReference type="OrthoDB" id="9803053at2"/>
<dbReference type="GO" id="GO:0043531">
    <property type="term" value="F:ADP binding"/>
    <property type="evidence" value="ECO:0007669"/>
    <property type="project" value="TreeGrafter"/>
</dbReference>
<dbReference type="GO" id="GO:0045259">
    <property type="term" value="C:proton-transporting ATP synthase complex"/>
    <property type="evidence" value="ECO:0007669"/>
    <property type="project" value="UniProtKB-KW"/>
</dbReference>
<protein>
    <recommendedName>
        <fullName evidence="14">ATP synthase subunit alpha</fullName>
        <ecNumber evidence="14">7.1.2.2</ecNumber>
    </recommendedName>
    <alternativeName>
        <fullName evidence="14">ATP synthase F1 sector subunit alpha</fullName>
    </alternativeName>
    <alternativeName>
        <fullName evidence="14">F-ATPase subunit alpha</fullName>
    </alternativeName>
</protein>
<comment type="caution">
    <text evidence="18">The sequence shown here is derived from an EMBL/GenBank/DDBJ whole genome shotgun (WGS) entry which is preliminary data.</text>
</comment>
<keyword evidence="4 14" id="KW-0813">Transport</keyword>
<evidence type="ECO:0000256" key="13">
    <source>
        <dbReference type="ARBA" id="ARBA00026013"/>
    </source>
</evidence>
<evidence type="ECO:0000256" key="10">
    <source>
        <dbReference type="ARBA" id="ARBA00023136"/>
    </source>
</evidence>
<dbReference type="Gene3D" id="1.20.150.20">
    <property type="entry name" value="ATP synthase alpha/beta chain, C-terminal domain"/>
    <property type="match status" value="1"/>
</dbReference>